<keyword evidence="5" id="KW-0378">Hydrolase</keyword>
<keyword evidence="8" id="KW-0812">Transmembrane</keyword>
<gene>
    <name evidence="9" type="ORF">ODALV1_LOCUS10088</name>
</gene>
<accession>A0ABP1QGU1</accession>
<keyword evidence="8" id="KW-0472">Membrane</keyword>
<evidence type="ECO:0000256" key="1">
    <source>
        <dbReference type="ARBA" id="ARBA00000032"/>
    </source>
</evidence>
<evidence type="ECO:0000313" key="10">
    <source>
        <dbReference type="Proteomes" id="UP001642540"/>
    </source>
</evidence>
<dbReference type="Proteomes" id="UP001642540">
    <property type="component" value="Unassembled WGS sequence"/>
</dbReference>
<keyword evidence="10" id="KW-1185">Reference proteome</keyword>
<dbReference type="Gene3D" id="3.40.50.1240">
    <property type="entry name" value="Phosphoglycerate mutase-like"/>
    <property type="match status" value="1"/>
</dbReference>
<reference evidence="9 10" key="1">
    <citation type="submission" date="2024-08" db="EMBL/GenBank/DDBJ databases">
        <authorList>
            <person name="Cucini C."/>
            <person name="Frati F."/>
        </authorList>
    </citation>
    <scope>NUCLEOTIDE SEQUENCE [LARGE SCALE GENOMIC DNA]</scope>
</reference>
<dbReference type="Pfam" id="PF00328">
    <property type="entry name" value="His_Phos_2"/>
    <property type="match status" value="1"/>
</dbReference>
<dbReference type="PANTHER" id="PTHR11567">
    <property type="entry name" value="ACID PHOSPHATASE-RELATED"/>
    <property type="match status" value="1"/>
</dbReference>
<comment type="catalytic activity">
    <reaction evidence="1">
        <text>a phosphate monoester + H2O = an alcohol + phosphate</text>
        <dbReference type="Rhea" id="RHEA:15017"/>
        <dbReference type="ChEBI" id="CHEBI:15377"/>
        <dbReference type="ChEBI" id="CHEBI:30879"/>
        <dbReference type="ChEBI" id="CHEBI:43474"/>
        <dbReference type="ChEBI" id="CHEBI:67140"/>
        <dbReference type="EC" id="3.1.3.2"/>
    </reaction>
</comment>
<organism evidence="9 10">
    <name type="scientific">Orchesella dallaii</name>
    <dbReference type="NCBI Taxonomy" id="48710"/>
    <lineage>
        <taxon>Eukaryota</taxon>
        <taxon>Metazoa</taxon>
        <taxon>Ecdysozoa</taxon>
        <taxon>Arthropoda</taxon>
        <taxon>Hexapoda</taxon>
        <taxon>Collembola</taxon>
        <taxon>Entomobryomorpha</taxon>
        <taxon>Entomobryoidea</taxon>
        <taxon>Orchesellidae</taxon>
        <taxon>Orchesellinae</taxon>
        <taxon>Orchesella</taxon>
    </lineage>
</organism>
<dbReference type="CDD" id="cd07061">
    <property type="entry name" value="HP_HAP_like"/>
    <property type="match status" value="1"/>
</dbReference>
<evidence type="ECO:0000256" key="5">
    <source>
        <dbReference type="ARBA" id="ARBA00022801"/>
    </source>
</evidence>
<evidence type="ECO:0000256" key="7">
    <source>
        <dbReference type="ARBA" id="ARBA00023180"/>
    </source>
</evidence>
<protein>
    <recommendedName>
        <fullName evidence="3">acid phosphatase</fullName>
        <ecNumber evidence="3">3.1.3.2</ecNumber>
    </recommendedName>
</protein>
<dbReference type="InterPro" id="IPR000560">
    <property type="entry name" value="His_Pase_clade-2"/>
</dbReference>
<sequence>MDFSTNSRSTVIVYLGLVLTFTIVFIQAEEVTNLSTLRQVQIIFRHGARTIDKTYPLDPYKDESFWPPGFHQLTNLGKLQGYNLGLYLRDRYNGFINDTYDVKDVYVQSSDIARAIQTAYSVMAGFYLPNDIKNENETSTDLSSNLTEIPLPWKSVPVHTVPVETDNVLRQDPGICPRYKQLLKEFTQDSDMAKKLKEENKDLFEYFSNNTGLNITSPIQFDEFYDALVIENYYNMTLPEWTNSVYGTEKVTNIALFYFQFLTYTYEMKRLRTGPLLSKLVGNMNKTRESAAGLEISESEKMYFFSGHDHCISGVLDTLQMYDKKRPPFASALLLELHQEQDSQEFYIEIYYRNDTDQDAYRMSIPNCKEPCSLTEFSKLLDPFIPTDWSQECQLPSEEESFPTGWIILSIAALWILLFILLQCWLRSECCTRRRKFQDLYSQLT</sequence>
<evidence type="ECO:0000256" key="2">
    <source>
        <dbReference type="ARBA" id="ARBA00005375"/>
    </source>
</evidence>
<dbReference type="InterPro" id="IPR050645">
    <property type="entry name" value="Histidine_acid_phosphatase"/>
</dbReference>
<comment type="caution">
    <text evidence="9">The sequence shown here is derived from an EMBL/GenBank/DDBJ whole genome shotgun (WGS) entry which is preliminary data.</text>
</comment>
<evidence type="ECO:0000313" key="9">
    <source>
        <dbReference type="EMBL" id="CAL8098910.1"/>
    </source>
</evidence>
<name>A0ABP1QGU1_9HEXA</name>
<dbReference type="EC" id="3.1.3.2" evidence="3"/>
<dbReference type="InterPro" id="IPR029033">
    <property type="entry name" value="His_PPase_superfam"/>
</dbReference>
<keyword evidence="4" id="KW-0732">Signal</keyword>
<proteinExistence type="inferred from homology"/>
<keyword evidence="6" id="KW-1015">Disulfide bond</keyword>
<dbReference type="PANTHER" id="PTHR11567:SF211">
    <property type="entry name" value="PROSTATIC ACID PHOSPHATASE"/>
    <property type="match status" value="1"/>
</dbReference>
<evidence type="ECO:0000256" key="4">
    <source>
        <dbReference type="ARBA" id="ARBA00022729"/>
    </source>
</evidence>
<feature type="transmembrane region" description="Helical" evidence="8">
    <location>
        <begin position="406"/>
        <end position="426"/>
    </location>
</feature>
<evidence type="ECO:0000256" key="3">
    <source>
        <dbReference type="ARBA" id="ARBA00012646"/>
    </source>
</evidence>
<evidence type="ECO:0000256" key="6">
    <source>
        <dbReference type="ARBA" id="ARBA00023157"/>
    </source>
</evidence>
<dbReference type="SUPFAM" id="SSF53254">
    <property type="entry name" value="Phosphoglycerate mutase-like"/>
    <property type="match status" value="1"/>
</dbReference>
<dbReference type="EMBL" id="CAXLJM020000031">
    <property type="protein sequence ID" value="CAL8098910.1"/>
    <property type="molecule type" value="Genomic_DNA"/>
</dbReference>
<keyword evidence="7" id="KW-0325">Glycoprotein</keyword>
<evidence type="ECO:0000256" key="8">
    <source>
        <dbReference type="SAM" id="Phobius"/>
    </source>
</evidence>
<keyword evidence="8" id="KW-1133">Transmembrane helix</keyword>
<comment type="similarity">
    <text evidence="2">Belongs to the histidine acid phosphatase family.</text>
</comment>